<evidence type="ECO:0000259" key="5">
    <source>
        <dbReference type="PROSITE" id="PS51387"/>
    </source>
</evidence>
<dbReference type="Gene3D" id="3.30.465.10">
    <property type="match status" value="1"/>
</dbReference>
<dbReference type="GO" id="GO:0071949">
    <property type="term" value="F:FAD binding"/>
    <property type="evidence" value="ECO:0007669"/>
    <property type="project" value="InterPro"/>
</dbReference>
<dbReference type="Pfam" id="PF02913">
    <property type="entry name" value="FAD-oxidase_C"/>
    <property type="match status" value="1"/>
</dbReference>
<comment type="cofactor">
    <cofactor evidence="1">
        <name>FAD</name>
        <dbReference type="ChEBI" id="CHEBI:57692"/>
    </cofactor>
</comment>
<evidence type="ECO:0000313" key="7">
    <source>
        <dbReference type="Proteomes" id="UP000051181"/>
    </source>
</evidence>
<dbReference type="InterPro" id="IPR004113">
    <property type="entry name" value="FAD-bd_oxidored_4_C"/>
</dbReference>
<evidence type="ECO:0000313" key="6">
    <source>
        <dbReference type="EMBL" id="KRK16146.1"/>
    </source>
</evidence>
<evidence type="ECO:0000256" key="1">
    <source>
        <dbReference type="ARBA" id="ARBA00001974"/>
    </source>
</evidence>
<dbReference type="PATRIC" id="fig|913848.6.peg.1406"/>
<accession>A0A0R1FA24</accession>
<dbReference type="InterPro" id="IPR051914">
    <property type="entry name" value="FAD-linked_OxidoTrans_Type4"/>
</dbReference>
<keyword evidence="4" id="KW-0560">Oxidoreductase</keyword>
<dbReference type="PANTHER" id="PTHR42934:SF2">
    <property type="entry name" value="GLYCOLATE OXIDASE SUBUNIT GLCD"/>
    <property type="match status" value="1"/>
</dbReference>
<dbReference type="SUPFAM" id="SSF55103">
    <property type="entry name" value="FAD-linked oxidases, C-terminal domain"/>
    <property type="match status" value="1"/>
</dbReference>
<dbReference type="PROSITE" id="PS51387">
    <property type="entry name" value="FAD_PCMH"/>
    <property type="match status" value="1"/>
</dbReference>
<dbReference type="InterPro" id="IPR016164">
    <property type="entry name" value="FAD-linked_Oxase-like_C"/>
</dbReference>
<reference evidence="6 7" key="1">
    <citation type="journal article" date="2015" name="Genome Announc.">
        <title>Expanding the biotechnology potential of lactobacilli through comparative genomics of 213 strains and associated genera.</title>
        <authorList>
            <person name="Sun Z."/>
            <person name="Harris H.M."/>
            <person name="McCann A."/>
            <person name="Guo C."/>
            <person name="Argimon S."/>
            <person name="Zhang W."/>
            <person name="Yang X."/>
            <person name="Jeffery I.B."/>
            <person name="Cooney J.C."/>
            <person name="Kagawa T.F."/>
            <person name="Liu W."/>
            <person name="Song Y."/>
            <person name="Salvetti E."/>
            <person name="Wrobel A."/>
            <person name="Rasinkangas P."/>
            <person name="Parkhill J."/>
            <person name="Rea M.C."/>
            <person name="O'Sullivan O."/>
            <person name="Ritari J."/>
            <person name="Douillard F.P."/>
            <person name="Paul Ross R."/>
            <person name="Yang R."/>
            <person name="Briner A.E."/>
            <person name="Felis G.E."/>
            <person name="de Vos W.M."/>
            <person name="Barrangou R."/>
            <person name="Klaenhammer T.R."/>
            <person name="Caufield P.W."/>
            <person name="Cui Y."/>
            <person name="Zhang H."/>
            <person name="O'Toole P.W."/>
        </authorList>
    </citation>
    <scope>NUCLEOTIDE SEQUENCE [LARGE SCALE GENOMIC DNA]</scope>
    <source>
        <strain evidence="6 7">DSM 20001</strain>
    </source>
</reference>
<gene>
    <name evidence="6" type="ORF">FD22_GL001368</name>
</gene>
<keyword evidence="2" id="KW-0285">Flavoprotein</keyword>
<dbReference type="Proteomes" id="UP000051181">
    <property type="component" value="Unassembled WGS sequence"/>
</dbReference>
<feature type="domain" description="FAD-binding PCMH-type" evidence="5">
    <location>
        <begin position="51"/>
        <end position="229"/>
    </location>
</feature>
<name>A0A0R1FA24_9LACO</name>
<dbReference type="InterPro" id="IPR016166">
    <property type="entry name" value="FAD-bd_PCMH"/>
</dbReference>
<dbReference type="eggNOG" id="COG0277">
    <property type="taxonomic scope" value="Bacteria"/>
</dbReference>
<evidence type="ECO:0000256" key="4">
    <source>
        <dbReference type="ARBA" id="ARBA00023002"/>
    </source>
</evidence>
<dbReference type="InterPro" id="IPR016171">
    <property type="entry name" value="Vanillyl_alc_oxidase_C-sub2"/>
</dbReference>
<dbReference type="EMBL" id="AZCN01000036">
    <property type="protein sequence ID" value="KRK16146.1"/>
    <property type="molecule type" value="Genomic_DNA"/>
</dbReference>
<dbReference type="InterPro" id="IPR036318">
    <property type="entry name" value="FAD-bd_PCMH-like_sf"/>
</dbReference>
<organism evidence="6 7">
    <name type="scientific">Loigolactobacillus coryniformis subsp. coryniformis KCTC 3167 = DSM 20001</name>
    <dbReference type="NCBI Taxonomy" id="913848"/>
    <lineage>
        <taxon>Bacteria</taxon>
        <taxon>Bacillati</taxon>
        <taxon>Bacillota</taxon>
        <taxon>Bacilli</taxon>
        <taxon>Lactobacillales</taxon>
        <taxon>Lactobacillaceae</taxon>
        <taxon>Loigolactobacillus</taxon>
    </lineage>
</organism>
<dbReference type="GO" id="GO:0016491">
    <property type="term" value="F:oxidoreductase activity"/>
    <property type="evidence" value="ECO:0007669"/>
    <property type="project" value="UniProtKB-KW"/>
</dbReference>
<dbReference type="Gene3D" id="1.10.45.10">
    <property type="entry name" value="Vanillyl-alcohol Oxidase, Chain A, domain 4"/>
    <property type="match status" value="1"/>
</dbReference>
<protein>
    <submittedName>
        <fullName evidence="6">Glycolate oxidase</fullName>
    </submittedName>
</protein>
<dbReference type="SUPFAM" id="SSF56176">
    <property type="entry name" value="FAD-binding/transporter-associated domain-like"/>
    <property type="match status" value="1"/>
</dbReference>
<dbReference type="InterPro" id="IPR016169">
    <property type="entry name" value="FAD-bd_PCMH_sub2"/>
</dbReference>
<sequence length="490" mass="54385">MAFVYILESVITMTYSRVTEKDVAALTDIVTAERVIYPATVHYDHDQFKQVRSLPDVAVQPQTNEEVAAILRYANEHLIPVTVRGNATGLMGANVPIEHGIDIDMIKMNKVLDYDPDDLTLTVQNGFRIRDINEFLADKPFTYIPAPAMKWATIGGNASTNAGGMRAVKYGTTREHIRGITAVMVDGTIQHFGSKTVKNSSGYDLKDVIIGSEGTLAVITELILRLIPRPTINLDVLVPFVDVKKAISVVPKILRAGLVPTGLEFFSRETVEYWESYAHQPFMDHTGGGYLLITFDGHDGTVVQRDLDRAMQIARDNGALAPVLMGDEAHRVAVWETRNQLLTAIQQTTTAIDEVDIVVPISQIPKVLDKVAELQAKEKVSMPNFGHAGDGNLHIYMRKDDYSDEEFAAKVDRIIRQLYATAKALGGEMSGEHGIGFAREPYFEAYYGKDKVRILQLVKDAFDPNHILNPHKIFPSVGANKQENRPLTLD</sequence>
<dbReference type="Pfam" id="PF01565">
    <property type="entry name" value="FAD_binding_4"/>
    <property type="match status" value="1"/>
</dbReference>
<proteinExistence type="predicted"/>
<dbReference type="AlphaFoldDB" id="A0A0R1FA24"/>
<comment type="caution">
    <text evidence="6">The sequence shown here is derived from an EMBL/GenBank/DDBJ whole genome shotgun (WGS) entry which is preliminary data.</text>
</comment>
<evidence type="ECO:0000256" key="2">
    <source>
        <dbReference type="ARBA" id="ARBA00022630"/>
    </source>
</evidence>
<dbReference type="InterPro" id="IPR006094">
    <property type="entry name" value="Oxid_FAD_bind_N"/>
</dbReference>
<keyword evidence="3" id="KW-0274">FAD</keyword>
<dbReference type="Gene3D" id="3.30.70.2740">
    <property type="match status" value="1"/>
</dbReference>
<evidence type="ECO:0000256" key="3">
    <source>
        <dbReference type="ARBA" id="ARBA00022827"/>
    </source>
</evidence>
<dbReference type="PANTHER" id="PTHR42934">
    <property type="entry name" value="GLYCOLATE OXIDASE SUBUNIT GLCD"/>
    <property type="match status" value="1"/>
</dbReference>